<comment type="caution">
    <text evidence="2">The sequence shown here is derived from an EMBL/GenBank/DDBJ whole genome shotgun (WGS) entry which is preliminary data.</text>
</comment>
<feature type="compositionally biased region" description="Polar residues" evidence="1">
    <location>
        <begin position="49"/>
        <end position="69"/>
    </location>
</feature>
<evidence type="ECO:0000313" key="2">
    <source>
        <dbReference type="EMBL" id="KAF9488107.1"/>
    </source>
</evidence>
<reference evidence="2" key="1">
    <citation type="submission" date="2020-11" db="EMBL/GenBank/DDBJ databases">
        <authorList>
            <consortium name="DOE Joint Genome Institute"/>
            <person name="Ahrendt S."/>
            <person name="Riley R."/>
            <person name="Andreopoulos W."/>
            <person name="Labutti K."/>
            <person name="Pangilinan J."/>
            <person name="Ruiz-Duenas F.J."/>
            <person name="Barrasa J.M."/>
            <person name="Sanchez-Garcia M."/>
            <person name="Camarero S."/>
            <person name="Miyauchi S."/>
            <person name="Serrano A."/>
            <person name="Linde D."/>
            <person name="Babiker R."/>
            <person name="Drula E."/>
            <person name="Ayuso-Fernandez I."/>
            <person name="Pacheco R."/>
            <person name="Padilla G."/>
            <person name="Ferreira P."/>
            <person name="Barriuso J."/>
            <person name="Kellner H."/>
            <person name="Castanera R."/>
            <person name="Alfaro M."/>
            <person name="Ramirez L."/>
            <person name="Pisabarro A.G."/>
            <person name="Kuo A."/>
            <person name="Tritt A."/>
            <person name="Lipzen A."/>
            <person name="He G."/>
            <person name="Yan M."/>
            <person name="Ng V."/>
            <person name="Cullen D."/>
            <person name="Martin F."/>
            <person name="Rosso M.-N."/>
            <person name="Henrissat B."/>
            <person name="Hibbett D."/>
            <person name="Martinez A.T."/>
            <person name="Grigoriev I.V."/>
        </authorList>
    </citation>
    <scope>NUCLEOTIDE SEQUENCE</scope>
    <source>
        <strain evidence="2">ATCC 90797</strain>
    </source>
</reference>
<sequence length="268" mass="28863">MSTQEFTCNCTVYCGRTPTKVSKATFHRHVPHRHQFLTPFFQLPPSSDAAVTQGASKQHRTITATSTDTGGPGGSQSSAAPLHHDNHMDIGTSGSEEGNQSAGATSMVDRLQGEGSGSEERDEGDINDAGSGQPFAALQIPPPSSVGNNGQLDQSNDGILGGTGSLEAEQESSGLGNVLDIDKVREAQQFIEALQKATLENCGMEEEDIERLRNPPEESFELTDPALRFSLDIYLGVLNASEAIYNSIRDAYLRRHPNEIMFSLDQIK</sequence>
<organism evidence="2 3">
    <name type="scientific">Pleurotus eryngii</name>
    <name type="common">Boletus of the steppes</name>
    <dbReference type="NCBI Taxonomy" id="5323"/>
    <lineage>
        <taxon>Eukaryota</taxon>
        <taxon>Fungi</taxon>
        <taxon>Dikarya</taxon>
        <taxon>Basidiomycota</taxon>
        <taxon>Agaricomycotina</taxon>
        <taxon>Agaricomycetes</taxon>
        <taxon>Agaricomycetidae</taxon>
        <taxon>Agaricales</taxon>
        <taxon>Pleurotineae</taxon>
        <taxon>Pleurotaceae</taxon>
        <taxon>Pleurotus</taxon>
    </lineage>
</organism>
<dbReference type="OrthoDB" id="2742740at2759"/>
<feature type="compositionally biased region" description="Polar residues" evidence="1">
    <location>
        <begin position="92"/>
        <end position="104"/>
    </location>
</feature>
<name>A0A9P6D226_PLEER</name>
<dbReference type="AlphaFoldDB" id="A0A9P6D226"/>
<keyword evidence="3" id="KW-1185">Reference proteome</keyword>
<feature type="compositionally biased region" description="Polar residues" evidence="1">
    <location>
        <begin position="145"/>
        <end position="157"/>
    </location>
</feature>
<evidence type="ECO:0000313" key="3">
    <source>
        <dbReference type="Proteomes" id="UP000807025"/>
    </source>
</evidence>
<gene>
    <name evidence="2" type="ORF">BDN71DRAFT_1594136</name>
</gene>
<evidence type="ECO:0000256" key="1">
    <source>
        <dbReference type="SAM" id="MobiDB-lite"/>
    </source>
</evidence>
<accession>A0A9P6D226</accession>
<dbReference type="EMBL" id="MU154732">
    <property type="protein sequence ID" value="KAF9488107.1"/>
    <property type="molecule type" value="Genomic_DNA"/>
</dbReference>
<feature type="region of interest" description="Disordered" evidence="1">
    <location>
        <begin position="47"/>
        <end position="168"/>
    </location>
</feature>
<proteinExistence type="predicted"/>
<dbReference type="Proteomes" id="UP000807025">
    <property type="component" value="Unassembled WGS sequence"/>
</dbReference>
<protein>
    <submittedName>
        <fullName evidence="2">Uncharacterized protein</fullName>
    </submittedName>
</protein>